<gene>
    <name evidence="2" type="ORF">J8F10_06075</name>
</gene>
<protein>
    <submittedName>
        <fullName evidence="2">DUF2924 domain-containing protein</fullName>
    </submittedName>
</protein>
<reference evidence="2 3" key="1">
    <citation type="submission" date="2021-04" db="EMBL/GenBank/DDBJ databases">
        <authorList>
            <person name="Ivanova A."/>
        </authorList>
    </citation>
    <scope>NUCLEOTIDE SEQUENCE [LARGE SCALE GENOMIC DNA]</scope>
    <source>
        <strain evidence="2 3">G18</strain>
    </source>
</reference>
<sequence length="163" mass="17800">MEINVAKELAALRRLTPKDLRARYAEVFGEPTTTGNRTWLVRRIAWRVQMLAEGDLSERARARAAELARDADLRVIPPRDRAESAAPRTAAPETGFASDDRLPPPGSVITRAYKGATVHVKVLATGFEYDGRVFPSLSAVAKAVTGSHCNGFHFFKLNKAGVA</sequence>
<evidence type="ECO:0000256" key="1">
    <source>
        <dbReference type="SAM" id="MobiDB-lite"/>
    </source>
</evidence>
<organism evidence="2 3">
    <name type="scientific">Gemmata palustris</name>
    <dbReference type="NCBI Taxonomy" id="2822762"/>
    <lineage>
        <taxon>Bacteria</taxon>
        <taxon>Pseudomonadati</taxon>
        <taxon>Planctomycetota</taxon>
        <taxon>Planctomycetia</taxon>
        <taxon>Gemmatales</taxon>
        <taxon>Gemmataceae</taxon>
        <taxon>Gemmata</taxon>
    </lineage>
</organism>
<comment type="caution">
    <text evidence="2">The sequence shown here is derived from an EMBL/GenBank/DDBJ whole genome shotgun (WGS) entry which is preliminary data.</text>
</comment>
<dbReference type="RefSeq" id="WP_210652960.1">
    <property type="nucleotide sequence ID" value="NZ_JAGKQQ010000001.1"/>
</dbReference>
<accession>A0ABS5BMA2</accession>
<dbReference type="InterPro" id="IPR021322">
    <property type="entry name" value="DUF2924"/>
</dbReference>
<keyword evidence="3" id="KW-1185">Reference proteome</keyword>
<dbReference type="Pfam" id="PF11149">
    <property type="entry name" value="DUF2924"/>
    <property type="match status" value="1"/>
</dbReference>
<feature type="region of interest" description="Disordered" evidence="1">
    <location>
        <begin position="78"/>
        <end position="103"/>
    </location>
</feature>
<name>A0ABS5BMA2_9BACT</name>
<dbReference type="EMBL" id="JAGKQQ010000001">
    <property type="protein sequence ID" value="MBP3954849.1"/>
    <property type="molecule type" value="Genomic_DNA"/>
</dbReference>
<proteinExistence type="predicted"/>
<evidence type="ECO:0000313" key="3">
    <source>
        <dbReference type="Proteomes" id="UP000676565"/>
    </source>
</evidence>
<evidence type="ECO:0000313" key="2">
    <source>
        <dbReference type="EMBL" id="MBP3954849.1"/>
    </source>
</evidence>
<dbReference type="Proteomes" id="UP000676565">
    <property type="component" value="Unassembled WGS sequence"/>
</dbReference>